<reference evidence="2" key="2">
    <citation type="submission" date="2020-08" db="EMBL/GenBank/DDBJ databases">
        <authorList>
            <person name="Kikuchi T."/>
        </authorList>
    </citation>
    <scope>NUCLEOTIDE SEQUENCE</scope>
    <source>
        <strain evidence="1">Ka4C1</strain>
    </source>
</reference>
<dbReference type="CDD" id="cd02440">
    <property type="entry name" value="AdoMet_MTases"/>
    <property type="match status" value="1"/>
</dbReference>
<dbReference type="PANTHER" id="PTHR14614">
    <property type="entry name" value="HEPATOCELLULAR CARCINOMA-ASSOCIATED ANTIGEN"/>
    <property type="match status" value="1"/>
</dbReference>
<dbReference type="Proteomes" id="UP000659654">
    <property type="component" value="Unassembled WGS sequence"/>
</dbReference>
<sequence length="285" mass="32738">MKGSYQKRFFKILSEKLAERDIYSDNVFYCLANAMQHTSDTFYRFYNSKKLRNPIIIEERNQAISQGTTGLSTWSAAYLLSNYLLQLQNDLQASADSNREFRILELGAGCGLAGIAVASHFPNIRLTTTDCDENVLQQLKANVKNNFGEENFIHEVRELDWLKTSENDVINEKFGMIIAADVIYDPELLEAFLNTVTLVLRRNSEAKAILAFKERNPDTFKLFMDTLARSKLEVTMKARTSSTDPFETKILTGNGERVMDNILPPDELLNNFWIFEMRLKEENRS</sequence>
<dbReference type="SMR" id="A0A1I7S686"/>
<dbReference type="Gene3D" id="3.40.50.150">
    <property type="entry name" value="Vaccinia Virus protein VP39"/>
    <property type="match status" value="1"/>
</dbReference>
<organism evidence="3 5">
    <name type="scientific">Bursaphelenchus xylophilus</name>
    <name type="common">Pinewood nematode worm</name>
    <name type="synonym">Aphelenchoides xylophilus</name>
    <dbReference type="NCBI Taxonomy" id="6326"/>
    <lineage>
        <taxon>Eukaryota</taxon>
        <taxon>Metazoa</taxon>
        <taxon>Ecdysozoa</taxon>
        <taxon>Nematoda</taxon>
        <taxon>Chromadorea</taxon>
        <taxon>Rhabditida</taxon>
        <taxon>Tylenchina</taxon>
        <taxon>Tylenchomorpha</taxon>
        <taxon>Aphelenchoidea</taxon>
        <taxon>Aphelenchoididae</taxon>
        <taxon>Bursaphelenchus</taxon>
    </lineage>
</organism>
<dbReference type="SUPFAM" id="SSF53335">
    <property type="entry name" value="S-adenosyl-L-methionine-dependent methyltransferases"/>
    <property type="match status" value="1"/>
</dbReference>
<evidence type="ECO:0000313" key="4">
    <source>
        <dbReference type="Proteomes" id="UP000659654"/>
    </source>
</evidence>
<dbReference type="InterPro" id="IPR029063">
    <property type="entry name" value="SAM-dependent_MTases_sf"/>
</dbReference>
<keyword evidence="4" id="KW-1185">Reference proteome</keyword>
<reference evidence="5" key="1">
    <citation type="submission" date="2016-11" db="UniProtKB">
        <authorList>
            <consortium name="WormBaseParasite"/>
        </authorList>
    </citation>
    <scope>IDENTIFICATION</scope>
</reference>
<dbReference type="Proteomes" id="UP000095284">
    <property type="component" value="Unplaced"/>
</dbReference>
<dbReference type="EMBL" id="CAJFCV020000001">
    <property type="protein sequence ID" value="CAG9081123.1"/>
    <property type="molecule type" value="Genomic_DNA"/>
</dbReference>
<evidence type="ECO:0000313" key="5">
    <source>
        <dbReference type="WBParaSite" id="BXY_0852200.1"/>
    </source>
</evidence>
<protein>
    <submittedName>
        <fullName evidence="1">(pine wood nematode) hypothetical protein</fullName>
    </submittedName>
</protein>
<proteinExistence type="predicted"/>
<evidence type="ECO:0000313" key="2">
    <source>
        <dbReference type="EMBL" id="CAG9081123.1"/>
    </source>
</evidence>
<evidence type="ECO:0000313" key="1">
    <source>
        <dbReference type="EMBL" id="CAD5208345.1"/>
    </source>
</evidence>
<dbReference type="EMBL" id="CAJFDI010000001">
    <property type="protein sequence ID" value="CAD5208345.1"/>
    <property type="molecule type" value="Genomic_DNA"/>
</dbReference>
<dbReference type="PANTHER" id="PTHR14614:SF130">
    <property type="entry name" value="PROTEIN-LYSINE N-METHYLTRANSFERASE EEF2KMT"/>
    <property type="match status" value="1"/>
</dbReference>
<accession>A0A1I7S686</accession>
<gene>
    <name evidence="1" type="ORF">BXYJ_LOCUS581</name>
</gene>
<dbReference type="Proteomes" id="UP000582659">
    <property type="component" value="Unassembled WGS sequence"/>
</dbReference>
<dbReference type="InterPro" id="IPR019410">
    <property type="entry name" value="Methyltransf_16"/>
</dbReference>
<dbReference type="AlphaFoldDB" id="A0A1I7S686"/>
<dbReference type="eggNOG" id="KOG2497">
    <property type="taxonomic scope" value="Eukaryota"/>
</dbReference>
<dbReference type="Pfam" id="PF10294">
    <property type="entry name" value="Methyltransf_16"/>
    <property type="match status" value="1"/>
</dbReference>
<evidence type="ECO:0000313" key="3">
    <source>
        <dbReference type="Proteomes" id="UP000095284"/>
    </source>
</evidence>
<dbReference type="OrthoDB" id="275715at2759"/>
<dbReference type="GO" id="GO:0032991">
    <property type="term" value="C:protein-containing complex"/>
    <property type="evidence" value="ECO:0007669"/>
    <property type="project" value="TreeGrafter"/>
</dbReference>
<dbReference type="WBParaSite" id="BXY_0852200.1">
    <property type="protein sequence ID" value="BXY_0852200.1"/>
    <property type="gene ID" value="BXY_0852200"/>
</dbReference>
<name>A0A1I7S686_BURXY</name>